<dbReference type="Pfam" id="PF04365">
    <property type="entry name" value="BrnT_toxin"/>
    <property type="match status" value="1"/>
</dbReference>
<evidence type="ECO:0000313" key="2">
    <source>
        <dbReference type="Proteomes" id="UP000660380"/>
    </source>
</evidence>
<evidence type="ECO:0000313" key="1">
    <source>
        <dbReference type="EMBL" id="MBD2603683.1"/>
    </source>
</evidence>
<keyword evidence="2" id="KW-1185">Reference proteome</keyword>
<dbReference type="EMBL" id="JACJTA010000005">
    <property type="protein sequence ID" value="MBD2603683.1"/>
    <property type="molecule type" value="Genomic_DNA"/>
</dbReference>
<dbReference type="InterPro" id="IPR007460">
    <property type="entry name" value="BrnT_toxin"/>
</dbReference>
<gene>
    <name evidence="1" type="ORF">H6G81_03860</name>
</gene>
<organism evidence="1 2">
    <name type="scientific">Scytonema hofmannii FACHB-248</name>
    <dbReference type="NCBI Taxonomy" id="1842502"/>
    <lineage>
        <taxon>Bacteria</taxon>
        <taxon>Bacillati</taxon>
        <taxon>Cyanobacteriota</taxon>
        <taxon>Cyanophyceae</taxon>
        <taxon>Nostocales</taxon>
        <taxon>Scytonemataceae</taxon>
        <taxon>Scytonema</taxon>
    </lineage>
</organism>
<comment type="caution">
    <text evidence="1">The sequence shown here is derived from an EMBL/GenBank/DDBJ whole genome shotgun (WGS) entry which is preliminary data.</text>
</comment>
<protein>
    <submittedName>
        <fullName evidence="1">BrnT family toxin</fullName>
    </submittedName>
</protein>
<dbReference type="Proteomes" id="UP000660380">
    <property type="component" value="Unassembled WGS sequence"/>
</dbReference>
<name>A0ABR8GKK4_9CYAN</name>
<dbReference type="Gene3D" id="3.10.450.530">
    <property type="entry name" value="Ribonuclease toxin, BrnT, of type II toxin-antitoxin system"/>
    <property type="match status" value="1"/>
</dbReference>
<proteinExistence type="predicted"/>
<sequence>MNDADHFEWDYQKALLNYSKHGVSFDEASEVFNDPFGIERLDDRKAYGEERFIRIGMVGSRLLMVVYTERGEKTRIISAREVTKNERNDYYRENAQGWDGG</sequence>
<reference evidence="1 2" key="1">
    <citation type="journal article" date="2020" name="ISME J.">
        <title>Comparative genomics reveals insights into cyanobacterial evolution and habitat adaptation.</title>
        <authorList>
            <person name="Chen M.Y."/>
            <person name="Teng W.K."/>
            <person name="Zhao L."/>
            <person name="Hu C.X."/>
            <person name="Zhou Y.K."/>
            <person name="Han B.P."/>
            <person name="Song L.R."/>
            <person name="Shu W.S."/>
        </authorList>
    </citation>
    <scope>NUCLEOTIDE SEQUENCE [LARGE SCALE GENOMIC DNA]</scope>
    <source>
        <strain evidence="1 2">FACHB-248</strain>
    </source>
</reference>
<dbReference type="RefSeq" id="WP_029635193.1">
    <property type="nucleotide sequence ID" value="NZ_JACJTA010000005.1"/>
</dbReference>
<accession>A0ABR8GKK4</accession>
<dbReference type="InterPro" id="IPR038573">
    <property type="entry name" value="BrnT_sf"/>
</dbReference>